<comment type="caution">
    <text evidence="2">The sequence shown here is derived from an EMBL/GenBank/DDBJ whole genome shotgun (WGS) entry which is preliminary data.</text>
</comment>
<evidence type="ECO:0000313" key="2">
    <source>
        <dbReference type="EMBL" id="CAH3192792.1"/>
    </source>
</evidence>
<evidence type="ECO:0000313" key="3">
    <source>
        <dbReference type="Proteomes" id="UP001159427"/>
    </source>
</evidence>
<reference evidence="2 3" key="1">
    <citation type="submission" date="2022-05" db="EMBL/GenBank/DDBJ databases">
        <authorList>
            <consortium name="Genoscope - CEA"/>
            <person name="William W."/>
        </authorList>
    </citation>
    <scope>NUCLEOTIDE SEQUENCE [LARGE SCALE GENOMIC DNA]</scope>
</reference>
<evidence type="ECO:0000256" key="1">
    <source>
        <dbReference type="SAM" id="MobiDB-lite"/>
    </source>
</evidence>
<dbReference type="Proteomes" id="UP001159427">
    <property type="component" value="Unassembled WGS sequence"/>
</dbReference>
<sequence>MQEAQTSSEKAGHMASTTHLMKEFFLETCPRGDFVGGKIVWLFTRFQLVNNHWVKSNKIVQFPMEGFDPSAFLAKPSRSGTSRAITSDGGVTTVNVKSSEELVNEEETEERKEATTQQGSEESSSQSSPGELSSSQVELNQNSKPPSRHPSCLSLNSAKVHPEVT</sequence>
<protein>
    <submittedName>
        <fullName evidence="2">Uncharacterized protein</fullName>
    </submittedName>
</protein>
<feature type="compositionally biased region" description="Polar residues" evidence="1">
    <location>
        <begin position="78"/>
        <end position="97"/>
    </location>
</feature>
<organism evidence="2 3">
    <name type="scientific">Porites evermanni</name>
    <dbReference type="NCBI Taxonomy" id="104178"/>
    <lineage>
        <taxon>Eukaryota</taxon>
        <taxon>Metazoa</taxon>
        <taxon>Cnidaria</taxon>
        <taxon>Anthozoa</taxon>
        <taxon>Hexacorallia</taxon>
        <taxon>Scleractinia</taxon>
        <taxon>Fungiina</taxon>
        <taxon>Poritidae</taxon>
        <taxon>Porites</taxon>
    </lineage>
</organism>
<keyword evidence="3" id="KW-1185">Reference proteome</keyword>
<accession>A0ABN8SME6</accession>
<dbReference type="Gene3D" id="3.90.70.10">
    <property type="entry name" value="Cysteine proteinases"/>
    <property type="match status" value="1"/>
</dbReference>
<feature type="compositionally biased region" description="Low complexity" evidence="1">
    <location>
        <begin position="117"/>
        <end position="138"/>
    </location>
</feature>
<gene>
    <name evidence="2" type="ORF">PEVE_00024556</name>
</gene>
<feature type="region of interest" description="Disordered" evidence="1">
    <location>
        <begin position="73"/>
        <end position="165"/>
    </location>
</feature>
<proteinExistence type="predicted"/>
<dbReference type="EMBL" id="CALNXI010003294">
    <property type="protein sequence ID" value="CAH3192792.1"/>
    <property type="molecule type" value="Genomic_DNA"/>
</dbReference>
<name>A0ABN8SME6_9CNID</name>